<organism evidence="2 3">
    <name type="scientific">Rhizorhapis suberifaciens</name>
    <name type="common">corky root of lettuce</name>
    <dbReference type="NCBI Taxonomy" id="13656"/>
    <lineage>
        <taxon>Bacteria</taxon>
        <taxon>Pseudomonadati</taxon>
        <taxon>Pseudomonadota</taxon>
        <taxon>Alphaproteobacteria</taxon>
        <taxon>Sphingomonadales</taxon>
        <taxon>Sphingomonadaceae</taxon>
        <taxon>Rhizorhapis</taxon>
    </lineage>
</organism>
<keyword evidence="1" id="KW-0732">Signal</keyword>
<dbReference type="EMBL" id="JACHOV010000010">
    <property type="protein sequence ID" value="MBB4642402.1"/>
    <property type="molecule type" value="Genomic_DNA"/>
</dbReference>
<dbReference type="RefSeq" id="WP_184476454.1">
    <property type="nucleotide sequence ID" value="NZ_JACHOV010000010.1"/>
</dbReference>
<feature type="signal peptide" evidence="1">
    <location>
        <begin position="1"/>
        <end position="22"/>
    </location>
</feature>
<evidence type="ECO:0008006" key="4">
    <source>
        <dbReference type="Google" id="ProtNLM"/>
    </source>
</evidence>
<dbReference type="Proteomes" id="UP000575068">
    <property type="component" value="Unassembled WGS sequence"/>
</dbReference>
<gene>
    <name evidence="2" type="ORF">HNQ99_002727</name>
</gene>
<evidence type="ECO:0000313" key="2">
    <source>
        <dbReference type="EMBL" id="MBB4642402.1"/>
    </source>
</evidence>
<proteinExistence type="predicted"/>
<protein>
    <recommendedName>
        <fullName evidence="4">Twin-arginine translocation pathway signal</fullName>
    </recommendedName>
</protein>
<evidence type="ECO:0000313" key="3">
    <source>
        <dbReference type="Proteomes" id="UP000575068"/>
    </source>
</evidence>
<keyword evidence="3" id="KW-1185">Reference proteome</keyword>
<comment type="caution">
    <text evidence="2">The sequence shown here is derived from an EMBL/GenBank/DDBJ whole genome shotgun (WGS) entry which is preliminary data.</text>
</comment>
<dbReference type="AlphaFoldDB" id="A0A840HVT6"/>
<evidence type="ECO:0000256" key="1">
    <source>
        <dbReference type="SAM" id="SignalP"/>
    </source>
</evidence>
<feature type="chain" id="PRO_5032835209" description="Twin-arginine translocation pathway signal" evidence="1">
    <location>
        <begin position="23"/>
        <end position="147"/>
    </location>
</feature>
<reference evidence="2 3" key="1">
    <citation type="submission" date="2020-08" db="EMBL/GenBank/DDBJ databases">
        <title>Genomic Encyclopedia of Type Strains, Phase IV (KMG-IV): sequencing the most valuable type-strain genomes for metagenomic binning, comparative biology and taxonomic classification.</title>
        <authorList>
            <person name="Goeker M."/>
        </authorList>
    </citation>
    <scope>NUCLEOTIDE SEQUENCE [LARGE SCALE GENOMIC DNA]</scope>
    <source>
        <strain evidence="2 3">DSM 7465</strain>
    </source>
</reference>
<accession>A0A840HVT6</accession>
<name>A0A840HVT6_9SPHN</name>
<sequence length="147" mass="16015">MAFTISRRALFAGAAGTAGAFAAVAAGVATFDLNDLMRRTLTRLLGEFDISDEDLATFAKDFSRLVELDGETGLMLRTASFTGVSSILSNTGPHFTRNRFEGFDRTVLATFITTTNYLDIYKSGQGRVVYHGIEPPCVSPFAHFEFP</sequence>